<dbReference type="Pfam" id="PF13630">
    <property type="entry name" value="SdpI"/>
    <property type="match status" value="1"/>
</dbReference>
<accession>A0A430AVS0</accession>
<dbReference type="OrthoDB" id="2312248at2"/>
<dbReference type="InterPro" id="IPR025962">
    <property type="entry name" value="SdpI/YhfL"/>
</dbReference>
<keyword evidence="1" id="KW-1133">Transmembrane helix</keyword>
<name>A0A430AVS0_9ENTE</name>
<evidence type="ECO:0008006" key="4">
    <source>
        <dbReference type="Google" id="ProtNLM"/>
    </source>
</evidence>
<evidence type="ECO:0000256" key="1">
    <source>
        <dbReference type="SAM" id="Phobius"/>
    </source>
</evidence>
<dbReference type="EMBL" id="NGKC01000006">
    <property type="protein sequence ID" value="RSU12146.1"/>
    <property type="molecule type" value="Genomic_DNA"/>
</dbReference>
<proteinExistence type="predicted"/>
<gene>
    <name evidence="2" type="ORF">CBF27_06910</name>
</gene>
<reference evidence="2 3" key="1">
    <citation type="submission" date="2017-05" db="EMBL/GenBank/DDBJ databases">
        <title>Vagococcus spp. assemblies.</title>
        <authorList>
            <person name="Gulvik C.A."/>
        </authorList>
    </citation>
    <scope>NUCLEOTIDE SEQUENCE [LARGE SCALE GENOMIC DNA]</scope>
    <source>
        <strain evidence="2 3">LMG 24798</strain>
    </source>
</reference>
<feature type="transmembrane region" description="Helical" evidence="1">
    <location>
        <begin position="42"/>
        <end position="64"/>
    </location>
</feature>
<keyword evidence="3" id="KW-1185">Reference proteome</keyword>
<keyword evidence="1" id="KW-0812">Transmembrane</keyword>
<organism evidence="2 3">
    <name type="scientific">Vagococcus acidifermentans</name>
    <dbReference type="NCBI Taxonomy" id="564710"/>
    <lineage>
        <taxon>Bacteria</taxon>
        <taxon>Bacillati</taxon>
        <taxon>Bacillota</taxon>
        <taxon>Bacilli</taxon>
        <taxon>Lactobacillales</taxon>
        <taxon>Enterococcaceae</taxon>
        <taxon>Vagococcus</taxon>
    </lineage>
</organism>
<evidence type="ECO:0000313" key="2">
    <source>
        <dbReference type="EMBL" id="RSU12146.1"/>
    </source>
</evidence>
<protein>
    <recommendedName>
        <fullName evidence="4">SdpI family protein</fullName>
    </recommendedName>
</protein>
<keyword evidence="1" id="KW-0472">Membrane</keyword>
<evidence type="ECO:0000313" key="3">
    <source>
        <dbReference type="Proteomes" id="UP000286773"/>
    </source>
</evidence>
<feature type="transmembrane region" description="Helical" evidence="1">
    <location>
        <begin position="76"/>
        <end position="95"/>
    </location>
</feature>
<dbReference type="RefSeq" id="WP_126813595.1">
    <property type="nucleotide sequence ID" value="NZ_NGKC01000006.1"/>
</dbReference>
<feature type="transmembrane region" description="Helical" evidence="1">
    <location>
        <begin position="6"/>
        <end position="21"/>
    </location>
</feature>
<dbReference type="Proteomes" id="UP000286773">
    <property type="component" value="Unassembled WGS sequence"/>
</dbReference>
<dbReference type="AlphaFoldDB" id="A0A430AVS0"/>
<comment type="caution">
    <text evidence="2">The sequence shown here is derived from an EMBL/GenBank/DDBJ whole genome shotgun (WGS) entry which is preliminary data.</text>
</comment>
<sequence length="113" mass="13117">MIFYYVGLFILAVGVVFRLFPSKHVNRIYGYRSPQAEKSLDLWRYAQKVSGNMAILMGSLMFLFGSFLKWNGWTNFFLIELMVLVFPIIPIFVVTEEKLKKYEDKSSENAGSL</sequence>